<feature type="compositionally biased region" description="Low complexity" evidence="8">
    <location>
        <begin position="625"/>
        <end position="635"/>
    </location>
</feature>
<dbReference type="InterPro" id="IPR022684">
    <property type="entry name" value="Calpain_cysteine_protease"/>
</dbReference>
<feature type="compositionally biased region" description="Polar residues" evidence="8">
    <location>
        <begin position="811"/>
        <end position="820"/>
    </location>
</feature>
<feature type="coiled-coil region" evidence="7">
    <location>
        <begin position="585"/>
        <end position="612"/>
    </location>
</feature>
<feature type="active site" evidence="5 6">
    <location>
        <position position="384"/>
    </location>
</feature>
<dbReference type="SMART" id="SM00230">
    <property type="entry name" value="CysPc"/>
    <property type="match status" value="1"/>
</dbReference>
<dbReference type="AlphaFoldDB" id="S8B537"/>
<organism evidence="10 11">
    <name type="scientific">Penicillium oxalicum (strain 114-2 / CGMCC 5302)</name>
    <name type="common">Penicillium decumbens</name>
    <dbReference type="NCBI Taxonomy" id="933388"/>
    <lineage>
        <taxon>Eukaryota</taxon>
        <taxon>Fungi</taxon>
        <taxon>Dikarya</taxon>
        <taxon>Ascomycota</taxon>
        <taxon>Pezizomycotina</taxon>
        <taxon>Eurotiomycetes</taxon>
        <taxon>Eurotiomycetidae</taxon>
        <taxon>Eurotiales</taxon>
        <taxon>Aspergillaceae</taxon>
        <taxon>Penicillium</taxon>
    </lineage>
</organism>
<dbReference type="Gene3D" id="3.90.70.10">
    <property type="entry name" value="Cysteine proteinases"/>
    <property type="match status" value="1"/>
</dbReference>
<feature type="active site" evidence="5 6">
    <location>
        <position position="173"/>
    </location>
</feature>
<dbReference type="Proteomes" id="UP000019376">
    <property type="component" value="Unassembled WGS sequence"/>
</dbReference>
<keyword evidence="2 6" id="KW-0645">Protease</keyword>
<keyword evidence="7" id="KW-0175">Coiled coil</keyword>
<keyword evidence="4 6" id="KW-0788">Thiol protease</keyword>
<keyword evidence="3 6" id="KW-0378">Hydrolase</keyword>
<comment type="similarity">
    <text evidence="1">Belongs to the peptidase C2 family.</text>
</comment>
<dbReference type="STRING" id="933388.S8B537"/>
<evidence type="ECO:0000313" key="10">
    <source>
        <dbReference type="EMBL" id="EPS33958.1"/>
    </source>
</evidence>
<protein>
    <recommendedName>
        <fullName evidence="9">Calpain catalytic domain-containing protein</fullName>
    </recommendedName>
</protein>
<dbReference type="PANTHER" id="PTHR10183">
    <property type="entry name" value="CALPAIN"/>
    <property type="match status" value="1"/>
</dbReference>
<proteinExistence type="inferred from homology"/>
<keyword evidence="11" id="KW-1185">Reference proteome</keyword>
<dbReference type="EMBL" id="KB644415">
    <property type="protein sequence ID" value="EPS33958.1"/>
    <property type="molecule type" value="Genomic_DNA"/>
</dbReference>
<feature type="region of interest" description="Disordered" evidence="8">
    <location>
        <begin position="788"/>
        <end position="820"/>
    </location>
</feature>
<evidence type="ECO:0000256" key="1">
    <source>
        <dbReference type="ARBA" id="ARBA00007623"/>
    </source>
</evidence>
<dbReference type="OrthoDB" id="424753at2759"/>
<dbReference type="PhylomeDB" id="S8B537"/>
<evidence type="ECO:0000256" key="3">
    <source>
        <dbReference type="ARBA" id="ARBA00022801"/>
    </source>
</evidence>
<name>S8B537_PENO1</name>
<gene>
    <name evidence="10" type="ORF">PDE_08920</name>
</gene>
<dbReference type="PROSITE" id="PS50203">
    <property type="entry name" value="CALPAIN_CAT"/>
    <property type="match status" value="1"/>
</dbReference>
<evidence type="ECO:0000256" key="8">
    <source>
        <dbReference type="SAM" id="MobiDB-lite"/>
    </source>
</evidence>
<dbReference type="eggNOG" id="KOG0045">
    <property type="taxonomic scope" value="Eukaryota"/>
</dbReference>
<dbReference type="CDD" id="cd00044">
    <property type="entry name" value="CysPc"/>
    <property type="match status" value="1"/>
</dbReference>
<feature type="compositionally biased region" description="Polar residues" evidence="8">
    <location>
        <begin position="654"/>
        <end position="671"/>
    </location>
</feature>
<feature type="region of interest" description="Disordered" evidence="8">
    <location>
        <begin position="1"/>
        <end position="33"/>
    </location>
</feature>
<dbReference type="GO" id="GO:0006508">
    <property type="term" value="P:proteolysis"/>
    <property type="evidence" value="ECO:0007669"/>
    <property type="project" value="UniProtKB-KW"/>
</dbReference>
<evidence type="ECO:0000256" key="5">
    <source>
        <dbReference type="PIRSR" id="PIRSR622684-1"/>
    </source>
</evidence>
<dbReference type="InterPro" id="IPR001300">
    <property type="entry name" value="Peptidase_C2_calpain_cat"/>
</dbReference>
<accession>S8B537</accession>
<dbReference type="InterPro" id="IPR038765">
    <property type="entry name" value="Papain-like_cys_pep_sf"/>
</dbReference>
<dbReference type="SUPFAM" id="SSF54001">
    <property type="entry name" value="Cysteine proteinases"/>
    <property type="match status" value="1"/>
</dbReference>
<sequence>MEFEDELIGFGSNMPPAPSLSNGRRSPRVRQSAPQESVKLFWEQFNTKYPGKVYTVLPGNPYARTRAKRVPNGVIQGHAAVKSYEQARQECQRSVDRIVKECRRVNQKYTDPHFDIEMDLKSNRRHYLDELDRPNDIMKPRGVKRVTDIFENPQFYVNGPTASDVRQGYDGDCWLMAALCTMGNKEGLIEKVCVARDETIGIYGFVFYRDGEWQQCIVDDKLYLRAANYDESNDERMAWDMINRSNAEEEYRRVWQTGSRALYFAQCVDPNETWLPLLEKAFAKAHGDYSAIEGGFVGEAIEDMTGGVTSEILSSDILDKDRFWTEELMKVNDEFLFGCGTGLFSNWLDSQSPPRDRKGISENHSYSIMEAREVKGKRLLRLRNPWGKKEWQGPWSDGSQEWTAEWMQLLGHRFGDDGFFWITYEDLLRQYQHFDRTRLFGDEWTVTQQWTTLNVPWSADYHSTKFVMKVTQAGPTVIVLSQLDNRYFNGLAGEYSFILKFRVQREGDEDYIVRSHSSHFMTRSVNAEIDLEPGRYHVLMKITAYRHEDAESTEETVRRLASTHREKLVQVGLSYDLAHAKGLVAETEQERLESERRKAAEWRKLREETKLKKQKAWIRERKMAARQQRQSASRSLGTANDVPQDRSFGPGQILSDSKTAESPSDMGSISSGPGDRKATVGRGTSDSMPPIYFNGECTPQGNGSGGLRIDFGRMSLQSRLATHELSPTDQELLDGFEFDSDLDMPVDDPKSRPPVADVESPAGDPWNAVCVVGLRVYSKDPKLSLQVMRPVPDEDAEAPLDRDDPAASATLEKTSSPLLF</sequence>
<feature type="active site" evidence="5 6">
    <location>
        <position position="364"/>
    </location>
</feature>
<dbReference type="HOGENOM" id="CLU_006072_1_1_1"/>
<evidence type="ECO:0000256" key="7">
    <source>
        <dbReference type="SAM" id="Coils"/>
    </source>
</evidence>
<dbReference type="GO" id="GO:0004198">
    <property type="term" value="F:calcium-dependent cysteine-type endopeptidase activity"/>
    <property type="evidence" value="ECO:0007669"/>
    <property type="project" value="InterPro"/>
</dbReference>
<feature type="region of interest" description="Disordered" evidence="8">
    <location>
        <begin position="620"/>
        <end position="699"/>
    </location>
</feature>
<reference evidence="10 11" key="1">
    <citation type="journal article" date="2013" name="PLoS ONE">
        <title>Genomic and secretomic analyses reveal unique features of the lignocellulolytic enzyme system of Penicillium decumbens.</title>
        <authorList>
            <person name="Liu G."/>
            <person name="Zhang L."/>
            <person name="Wei X."/>
            <person name="Zou G."/>
            <person name="Qin Y."/>
            <person name="Ma L."/>
            <person name="Li J."/>
            <person name="Zheng H."/>
            <person name="Wang S."/>
            <person name="Wang C."/>
            <person name="Xun L."/>
            <person name="Zhao G.-P."/>
            <person name="Zhou Z."/>
            <person name="Qu Y."/>
        </authorList>
    </citation>
    <scope>NUCLEOTIDE SEQUENCE [LARGE SCALE GENOMIC DNA]</scope>
    <source>
        <strain evidence="11">114-2 / CGMCC 5302</strain>
    </source>
</reference>
<evidence type="ECO:0000256" key="4">
    <source>
        <dbReference type="ARBA" id="ARBA00022807"/>
    </source>
</evidence>
<evidence type="ECO:0000313" key="11">
    <source>
        <dbReference type="Proteomes" id="UP000019376"/>
    </source>
</evidence>
<dbReference type="PANTHER" id="PTHR10183:SF379">
    <property type="entry name" value="CALPAIN-5"/>
    <property type="match status" value="1"/>
</dbReference>
<evidence type="ECO:0000256" key="6">
    <source>
        <dbReference type="PROSITE-ProRule" id="PRU00239"/>
    </source>
</evidence>
<dbReference type="Pfam" id="PF00648">
    <property type="entry name" value="Peptidase_C2"/>
    <property type="match status" value="2"/>
</dbReference>
<feature type="domain" description="Calpain catalytic" evidence="9">
    <location>
        <begin position="144"/>
        <end position="440"/>
    </location>
</feature>
<dbReference type="FunFam" id="3.90.70.10:FF:000072">
    <property type="entry name" value="Cysteine proteinase"/>
    <property type="match status" value="1"/>
</dbReference>
<evidence type="ECO:0000256" key="2">
    <source>
        <dbReference type="ARBA" id="ARBA00022670"/>
    </source>
</evidence>
<evidence type="ECO:0000259" key="9">
    <source>
        <dbReference type="PROSITE" id="PS50203"/>
    </source>
</evidence>
<dbReference type="PRINTS" id="PR00704">
    <property type="entry name" value="CALPAIN"/>
</dbReference>